<evidence type="ECO:0000256" key="1">
    <source>
        <dbReference type="ARBA" id="ARBA00006056"/>
    </source>
</evidence>
<dbReference type="SUPFAM" id="SSF56529">
    <property type="entry name" value="FAH"/>
    <property type="match status" value="1"/>
</dbReference>
<dbReference type="InterPro" id="IPR036111">
    <property type="entry name" value="Mal/L-sulfo/L-lacto_DH-like_sf"/>
</dbReference>
<evidence type="ECO:0000256" key="2">
    <source>
        <dbReference type="ARBA" id="ARBA00023002"/>
    </source>
</evidence>
<dbReference type="InterPro" id="IPR036663">
    <property type="entry name" value="Fumarylacetoacetase_C_sf"/>
</dbReference>
<dbReference type="GO" id="GO:0016491">
    <property type="term" value="F:oxidoreductase activity"/>
    <property type="evidence" value="ECO:0007669"/>
    <property type="project" value="UniProtKB-KW"/>
</dbReference>
<dbReference type="InterPro" id="IPR043143">
    <property type="entry name" value="Mal/L-sulf/L-lact_DH-like_NADP"/>
</dbReference>
<sequence>MKKLVEGAEMRLASVRYRGHDTLAIAVDGTSDQVAVVPADSGLPTSMTALAALGAGGLARLAAQLPDLPKAETADLQMLAPVPAPGKIVAIGLNYADHAAEGGHAIPESPTVFAKFPTAVLPHGGAITWDRAVTTEVDYEAELAVVIGTATRHVSEERALDHVFGYTCMNDVSARDLQRKDGQWVRAKSLDTFCPAGPWLVTADERGVETHGLMRLRSYVERIEAGGTAADPTIVICRESATTALMDGGNALGAVADTAAMELAIGKAADSGVGLVVVRNINHYGAAAYYSMMAAEKGMIGLSMTNVLALMAPTGGAQPLIGNNPLSLAFPGTSDPIVWDSAMSKSTWGRALLAAQRDEPLPSDAFLDQEGRPTTDPKAVFAGGSLLPIAGYKGYGLALCVALLTGVLGGWRFDAQISGRQPHEPGDNSALMGAIRVSDFLDGDTFARQVVEIARTLRTAPKQPGVDRIWLPGEKEAELARDRRMNGVPVQAAARDDIAALADRLGVTIDDRLRRSLQQ</sequence>
<dbReference type="Gene3D" id="3.90.850.10">
    <property type="entry name" value="Fumarylacetoacetase-like, C-terminal domain"/>
    <property type="match status" value="1"/>
</dbReference>
<dbReference type="Proteomes" id="UP000534286">
    <property type="component" value="Unassembled WGS sequence"/>
</dbReference>
<dbReference type="InterPro" id="IPR003767">
    <property type="entry name" value="Malate/L-lactate_DH-like"/>
</dbReference>
<protein>
    <submittedName>
        <fullName evidence="3">LDH2 family malate/lactate/ureidoglycolate dehydrogenase</fullName>
    </submittedName>
</protein>
<organism evidence="3 4">
    <name type="scientific">Streptosporangium album</name>
    <dbReference type="NCBI Taxonomy" id="47479"/>
    <lineage>
        <taxon>Bacteria</taxon>
        <taxon>Bacillati</taxon>
        <taxon>Actinomycetota</taxon>
        <taxon>Actinomycetes</taxon>
        <taxon>Streptosporangiales</taxon>
        <taxon>Streptosporangiaceae</taxon>
        <taxon>Streptosporangium</taxon>
    </lineage>
</organism>
<dbReference type="PANTHER" id="PTHR11091">
    <property type="entry name" value="OXIDOREDUCTASE-RELATED"/>
    <property type="match status" value="1"/>
</dbReference>
<dbReference type="Gene3D" id="3.30.1370.60">
    <property type="entry name" value="Hypothetical oxidoreductase yiak, domain 2"/>
    <property type="match status" value="1"/>
</dbReference>
<comment type="similarity">
    <text evidence="1">Belongs to the LDH2/MDH2 oxidoreductase family.</text>
</comment>
<name>A0A7W7S5D1_9ACTN</name>
<evidence type="ECO:0000313" key="3">
    <source>
        <dbReference type="EMBL" id="MBB4944170.1"/>
    </source>
</evidence>
<dbReference type="Pfam" id="PF02615">
    <property type="entry name" value="Ldh_2"/>
    <property type="match status" value="1"/>
</dbReference>
<dbReference type="RefSeq" id="WP_184760039.1">
    <property type="nucleotide sequence ID" value="NZ_BAABEK010000040.1"/>
</dbReference>
<dbReference type="PANTHER" id="PTHR11091:SF0">
    <property type="entry name" value="MALATE DEHYDROGENASE"/>
    <property type="match status" value="1"/>
</dbReference>
<reference evidence="3 4" key="1">
    <citation type="submission" date="2020-08" db="EMBL/GenBank/DDBJ databases">
        <title>Sequencing the genomes of 1000 actinobacteria strains.</title>
        <authorList>
            <person name="Klenk H.-P."/>
        </authorList>
    </citation>
    <scope>NUCLEOTIDE SEQUENCE [LARGE SCALE GENOMIC DNA]</scope>
    <source>
        <strain evidence="3 4">DSM 43023</strain>
    </source>
</reference>
<gene>
    <name evidence="3" type="ORF">FHR32_008573</name>
</gene>
<accession>A0A7W7S5D1</accession>
<dbReference type="SUPFAM" id="SSF89733">
    <property type="entry name" value="L-sulfolactate dehydrogenase-like"/>
    <property type="match status" value="1"/>
</dbReference>
<dbReference type="AlphaFoldDB" id="A0A7W7S5D1"/>
<evidence type="ECO:0000313" key="4">
    <source>
        <dbReference type="Proteomes" id="UP000534286"/>
    </source>
</evidence>
<proteinExistence type="inferred from homology"/>
<keyword evidence="2" id="KW-0560">Oxidoreductase</keyword>
<keyword evidence="4" id="KW-1185">Reference proteome</keyword>
<comment type="caution">
    <text evidence="3">The sequence shown here is derived from an EMBL/GenBank/DDBJ whole genome shotgun (WGS) entry which is preliminary data.</text>
</comment>
<dbReference type="EMBL" id="JACHJU010000007">
    <property type="protein sequence ID" value="MBB4944170.1"/>
    <property type="molecule type" value="Genomic_DNA"/>
</dbReference>